<dbReference type="SFLD" id="SFLDS00003">
    <property type="entry name" value="Haloacid_Dehalogenase"/>
    <property type="match status" value="1"/>
</dbReference>
<accession>A0A919J4B7</accession>
<dbReference type="PANTHER" id="PTHR43481:SF4">
    <property type="entry name" value="GLYCEROL-1-PHOSPHATE PHOSPHOHYDROLASE 1-RELATED"/>
    <property type="match status" value="1"/>
</dbReference>
<dbReference type="SFLD" id="SFLDG01129">
    <property type="entry name" value="C1.5:_HAD__Beta-PGM__Phosphata"/>
    <property type="match status" value="1"/>
</dbReference>
<sequence>MSLAAGSATRQCPSATGSCVPPIADDIDALVFDFDGTLADTTGIHEQALRAALHPYGLDVDASWYRQHVGLSITDLLAELPGGRDLPHHEIMRHSRTHLLAAMNTIAPVACVVDLVRAARAARLPCAVASNASHLLVQPGIDALGLRNEFAVVVAREDATRGKPAPDLFTTAASRLGVPPQRCLAIDDAPAGITAARAAGMRVLTVTSGGHLASADEARENTERPDGSEERHARPALDQKR</sequence>
<dbReference type="Proteomes" id="UP000598174">
    <property type="component" value="Unassembled WGS sequence"/>
</dbReference>
<dbReference type="Gene3D" id="1.10.150.240">
    <property type="entry name" value="Putative phosphatase, domain 2"/>
    <property type="match status" value="1"/>
</dbReference>
<dbReference type="InterPro" id="IPR051806">
    <property type="entry name" value="HAD-like_SPP"/>
</dbReference>
<dbReference type="PANTHER" id="PTHR43481">
    <property type="entry name" value="FRUCTOSE-1-PHOSPHATE PHOSPHATASE"/>
    <property type="match status" value="1"/>
</dbReference>
<dbReference type="InterPro" id="IPR036412">
    <property type="entry name" value="HAD-like_sf"/>
</dbReference>
<evidence type="ECO:0000313" key="3">
    <source>
        <dbReference type="Proteomes" id="UP000598174"/>
    </source>
</evidence>
<dbReference type="Gene3D" id="3.40.50.1000">
    <property type="entry name" value="HAD superfamily/HAD-like"/>
    <property type="match status" value="1"/>
</dbReference>
<dbReference type="Pfam" id="PF00702">
    <property type="entry name" value="Hydrolase"/>
    <property type="match status" value="1"/>
</dbReference>
<feature type="compositionally biased region" description="Basic and acidic residues" evidence="1">
    <location>
        <begin position="214"/>
        <end position="241"/>
    </location>
</feature>
<dbReference type="GO" id="GO:0050308">
    <property type="term" value="F:sugar-phosphatase activity"/>
    <property type="evidence" value="ECO:0007669"/>
    <property type="project" value="TreeGrafter"/>
</dbReference>
<evidence type="ECO:0000256" key="1">
    <source>
        <dbReference type="SAM" id="MobiDB-lite"/>
    </source>
</evidence>
<evidence type="ECO:0000313" key="2">
    <source>
        <dbReference type="EMBL" id="GIE14245.1"/>
    </source>
</evidence>
<evidence type="ECO:0008006" key="4">
    <source>
        <dbReference type="Google" id="ProtNLM"/>
    </source>
</evidence>
<dbReference type="NCBIfam" id="TIGR01509">
    <property type="entry name" value="HAD-SF-IA-v3"/>
    <property type="match status" value="1"/>
</dbReference>
<gene>
    <name evidence="2" type="ORF">Afe05nite_60850</name>
</gene>
<feature type="region of interest" description="Disordered" evidence="1">
    <location>
        <begin position="211"/>
        <end position="241"/>
    </location>
</feature>
<dbReference type="SUPFAM" id="SSF56784">
    <property type="entry name" value="HAD-like"/>
    <property type="match status" value="1"/>
</dbReference>
<organism evidence="2 3">
    <name type="scientific">Paractinoplanes ferrugineus</name>
    <dbReference type="NCBI Taxonomy" id="113564"/>
    <lineage>
        <taxon>Bacteria</taxon>
        <taxon>Bacillati</taxon>
        <taxon>Actinomycetota</taxon>
        <taxon>Actinomycetes</taxon>
        <taxon>Micromonosporales</taxon>
        <taxon>Micromonosporaceae</taxon>
        <taxon>Paractinoplanes</taxon>
    </lineage>
</organism>
<reference evidence="2" key="1">
    <citation type="submission" date="2021-01" db="EMBL/GenBank/DDBJ databases">
        <title>Whole genome shotgun sequence of Actinoplanes ferrugineus NBRC 15555.</title>
        <authorList>
            <person name="Komaki H."/>
            <person name="Tamura T."/>
        </authorList>
    </citation>
    <scope>NUCLEOTIDE SEQUENCE</scope>
    <source>
        <strain evidence="2">NBRC 15555</strain>
    </source>
</reference>
<dbReference type="InterPro" id="IPR023198">
    <property type="entry name" value="PGP-like_dom2"/>
</dbReference>
<dbReference type="PRINTS" id="PR00413">
    <property type="entry name" value="HADHALOGNASE"/>
</dbReference>
<name>A0A919J4B7_9ACTN</name>
<dbReference type="AlphaFoldDB" id="A0A919J4B7"/>
<comment type="caution">
    <text evidence="2">The sequence shown here is derived from an EMBL/GenBank/DDBJ whole genome shotgun (WGS) entry which is preliminary data.</text>
</comment>
<dbReference type="InterPro" id="IPR006439">
    <property type="entry name" value="HAD-SF_hydro_IA"/>
</dbReference>
<dbReference type="EMBL" id="BOMM01000052">
    <property type="protein sequence ID" value="GIE14245.1"/>
    <property type="molecule type" value="Genomic_DNA"/>
</dbReference>
<proteinExistence type="predicted"/>
<protein>
    <recommendedName>
        <fullName evidence="4">HAD family phosphatase</fullName>
    </recommendedName>
</protein>
<keyword evidence="3" id="KW-1185">Reference proteome</keyword>
<dbReference type="InterPro" id="IPR023214">
    <property type="entry name" value="HAD_sf"/>
</dbReference>